<evidence type="ECO:0000256" key="2">
    <source>
        <dbReference type="ARBA" id="ARBA00005698"/>
    </source>
</evidence>
<keyword evidence="6" id="KW-0679">Respiratory chain</keyword>
<evidence type="ECO:0000256" key="8">
    <source>
        <dbReference type="ARBA" id="ARBA00022967"/>
    </source>
</evidence>
<evidence type="ECO:0000313" key="17">
    <source>
        <dbReference type="EMBL" id="AJD22594.1"/>
    </source>
</evidence>
<accession>A0A0B4VJQ3</accession>
<evidence type="ECO:0000256" key="4">
    <source>
        <dbReference type="ARBA" id="ARBA00021095"/>
    </source>
</evidence>
<keyword evidence="9" id="KW-0249">Electron transport</keyword>
<evidence type="ECO:0000256" key="10">
    <source>
        <dbReference type="ARBA" id="ARBA00022989"/>
    </source>
</evidence>
<evidence type="ECO:0000256" key="14">
    <source>
        <dbReference type="ARBA" id="ARBA00031019"/>
    </source>
</evidence>
<comment type="similarity">
    <text evidence="2">Belongs to the complex I subunit 6 family.</text>
</comment>
<dbReference type="EMBL" id="KM458972">
    <property type="protein sequence ID" value="AJD22594.1"/>
    <property type="molecule type" value="Genomic_DNA"/>
</dbReference>
<comment type="catalytic activity">
    <reaction evidence="15">
        <text>a ubiquinone + NADH + 5 H(+)(in) = a ubiquinol + NAD(+) + 4 H(+)(out)</text>
        <dbReference type="Rhea" id="RHEA:29091"/>
        <dbReference type="Rhea" id="RHEA-COMP:9565"/>
        <dbReference type="Rhea" id="RHEA-COMP:9566"/>
        <dbReference type="ChEBI" id="CHEBI:15378"/>
        <dbReference type="ChEBI" id="CHEBI:16389"/>
        <dbReference type="ChEBI" id="CHEBI:17976"/>
        <dbReference type="ChEBI" id="CHEBI:57540"/>
        <dbReference type="ChEBI" id="CHEBI:57945"/>
        <dbReference type="EC" id="7.1.1.2"/>
    </reaction>
</comment>
<keyword evidence="5" id="KW-0813">Transport</keyword>
<organism evidence="17">
    <name type="scientific">Euastacus spinifer</name>
    <dbReference type="NCBI Taxonomy" id="99766"/>
    <lineage>
        <taxon>Eukaryota</taxon>
        <taxon>Metazoa</taxon>
        <taxon>Ecdysozoa</taxon>
        <taxon>Arthropoda</taxon>
        <taxon>Crustacea</taxon>
        <taxon>Multicrustacea</taxon>
        <taxon>Malacostraca</taxon>
        <taxon>Eumalacostraca</taxon>
        <taxon>Eucarida</taxon>
        <taxon>Decapoda</taxon>
        <taxon>Pleocyemata</taxon>
        <taxon>Astacidea</taxon>
        <taxon>Parastacoidea</taxon>
        <taxon>Parastacidae</taxon>
        <taxon>Euastacus</taxon>
    </lineage>
</organism>
<dbReference type="PANTHER" id="PTHR11435">
    <property type="entry name" value="NADH UBIQUINONE OXIDOREDUCTASE SUBUNIT ND6"/>
    <property type="match status" value="1"/>
</dbReference>
<feature type="transmembrane region" description="Helical" evidence="16">
    <location>
        <begin position="6"/>
        <end position="24"/>
    </location>
</feature>
<evidence type="ECO:0000256" key="13">
    <source>
        <dbReference type="ARBA" id="ARBA00023136"/>
    </source>
</evidence>
<evidence type="ECO:0000256" key="7">
    <source>
        <dbReference type="ARBA" id="ARBA00022692"/>
    </source>
</evidence>
<feature type="transmembrane region" description="Helical" evidence="16">
    <location>
        <begin position="144"/>
        <end position="165"/>
    </location>
</feature>
<evidence type="ECO:0000256" key="12">
    <source>
        <dbReference type="ARBA" id="ARBA00023128"/>
    </source>
</evidence>
<keyword evidence="7 16" id="KW-0812">Transmembrane</keyword>
<dbReference type="GO" id="GO:0008137">
    <property type="term" value="F:NADH dehydrogenase (ubiquinone) activity"/>
    <property type="evidence" value="ECO:0007669"/>
    <property type="project" value="UniProtKB-EC"/>
</dbReference>
<dbReference type="AlphaFoldDB" id="A0A0B4VJQ3"/>
<gene>
    <name evidence="17" type="primary">nad6</name>
</gene>
<keyword evidence="12 17" id="KW-0496">Mitochondrion</keyword>
<dbReference type="EC" id="7.1.1.2" evidence="3"/>
<evidence type="ECO:0000256" key="11">
    <source>
        <dbReference type="ARBA" id="ARBA00023027"/>
    </source>
</evidence>
<sequence length="178" mass="20153">MKSNDISYFVFPFILMMSLLFSQLSHPLSMGLILLIQTTIICISSGLYNPSFWFSYILFLIFLGGMLILFIYVASLASNEPFKLNIFSSTILIPIALISSSLLFLLDPMILPSKMHIFSSQILSSNKINLMLSSTSMIYSLPPMFFTMFMILYLLLTLIVVVKIINISCSPLRFSKNN</sequence>
<name>A0A0B4VJQ3_9EUCA</name>
<feature type="transmembrane region" description="Helical" evidence="16">
    <location>
        <begin position="86"/>
        <end position="106"/>
    </location>
</feature>
<protein>
    <recommendedName>
        <fullName evidence="4">NADH-ubiquinone oxidoreductase chain 6</fullName>
        <ecNumber evidence="3">7.1.1.2</ecNumber>
    </recommendedName>
    <alternativeName>
        <fullName evidence="14">NADH dehydrogenase subunit 6</fullName>
    </alternativeName>
</protein>
<evidence type="ECO:0000256" key="16">
    <source>
        <dbReference type="SAM" id="Phobius"/>
    </source>
</evidence>
<proteinExistence type="inferred from homology"/>
<keyword evidence="8" id="KW-1278">Translocase</keyword>
<dbReference type="InterPro" id="IPR050269">
    <property type="entry name" value="ComplexI_Subunit6"/>
</dbReference>
<feature type="transmembrane region" description="Helical" evidence="16">
    <location>
        <begin position="54"/>
        <end position="74"/>
    </location>
</feature>
<dbReference type="PANTHER" id="PTHR11435:SF1">
    <property type="entry name" value="NADH-UBIQUINONE OXIDOREDUCTASE CHAIN 6"/>
    <property type="match status" value="1"/>
</dbReference>
<reference evidence="17" key="1">
    <citation type="submission" date="2014-09" db="EMBL/GenBank/DDBJ databases">
        <authorList>
            <person name="Lee Y.P."/>
            <person name="Gan H.M."/>
        </authorList>
    </citation>
    <scope>NUCLEOTIDE SEQUENCE</scope>
</reference>
<evidence type="ECO:0000256" key="1">
    <source>
        <dbReference type="ARBA" id="ARBA00004225"/>
    </source>
</evidence>
<comment type="subcellular location">
    <subcellularLocation>
        <location evidence="1">Mitochondrion membrane</location>
        <topology evidence="1">Multi-pass membrane protein</topology>
    </subcellularLocation>
</comment>
<evidence type="ECO:0000256" key="9">
    <source>
        <dbReference type="ARBA" id="ARBA00022982"/>
    </source>
</evidence>
<geneLocation type="mitochondrion" evidence="17"/>
<evidence type="ECO:0000256" key="6">
    <source>
        <dbReference type="ARBA" id="ARBA00022660"/>
    </source>
</evidence>
<keyword evidence="13 16" id="KW-0472">Membrane</keyword>
<dbReference type="GO" id="GO:0031966">
    <property type="term" value="C:mitochondrial membrane"/>
    <property type="evidence" value="ECO:0007669"/>
    <property type="project" value="UniProtKB-SubCell"/>
</dbReference>
<keyword evidence="10 16" id="KW-1133">Transmembrane helix</keyword>
<evidence type="ECO:0000256" key="15">
    <source>
        <dbReference type="ARBA" id="ARBA00049551"/>
    </source>
</evidence>
<evidence type="ECO:0000256" key="3">
    <source>
        <dbReference type="ARBA" id="ARBA00012944"/>
    </source>
</evidence>
<evidence type="ECO:0000256" key="5">
    <source>
        <dbReference type="ARBA" id="ARBA00022448"/>
    </source>
</evidence>
<keyword evidence="11" id="KW-0520">NAD</keyword>